<dbReference type="STRING" id="1276257.SSABA_v1c05670"/>
<dbReference type="RefSeq" id="WP_025251109.1">
    <property type="nucleotide sequence ID" value="NZ_CP006934.1"/>
</dbReference>
<proteinExistence type="predicted"/>
<dbReference type="PATRIC" id="fig|1276257.3.peg.578"/>
<gene>
    <name evidence="1" type="ORF">SSABA_v1c05670</name>
</gene>
<protein>
    <submittedName>
        <fullName evidence="1">Uncharacterized protein</fullName>
    </submittedName>
</protein>
<evidence type="ECO:0000313" key="1">
    <source>
        <dbReference type="EMBL" id="AHI53971.1"/>
    </source>
</evidence>
<dbReference type="Proteomes" id="UP000019265">
    <property type="component" value="Chromosome"/>
</dbReference>
<reference evidence="1 2" key="1">
    <citation type="journal article" date="2014" name="Genome Biol. Evol.">
        <title>Molecular evolution of the substrate utilization strategies and putative virulence factors in mosquito-associated Spiroplasma species.</title>
        <authorList>
            <person name="Chang T.H."/>
            <person name="Lo W.S."/>
            <person name="Ku C."/>
            <person name="Chen L.L."/>
            <person name="Kuo C.H."/>
        </authorList>
    </citation>
    <scope>NUCLEOTIDE SEQUENCE [LARGE SCALE GENOMIC DNA]</scope>
    <source>
        <strain evidence="1">Ar-1343</strain>
    </source>
</reference>
<dbReference type="AlphaFoldDB" id="W6AAD6"/>
<dbReference type="HOGENOM" id="CLU_615245_0_0_14"/>
<organism evidence="1 2">
    <name type="scientific">Spiroplasma sabaudiense Ar-1343</name>
    <dbReference type="NCBI Taxonomy" id="1276257"/>
    <lineage>
        <taxon>Bacteria</taxon>
        <taxon>Bacillati</taxon>
        <taxon>Mycoplasmatota</taxon>
        <taxon>Mollicutes</taxon>
        <taxon>Entomoplasmatales</taxon>
        <taxon>Spiroplasmataceae</taxon>
        <taxon>Spiroplasma</taxon>
    </lineage>
</organism>
<sequence length="454" mass="54349">MIKKIPEWKQFNLAVQKHITIESGVKKQIKLSTEKLKATFSKHGIHFKKLGEFNFGSVTDYDQEINLDVALIRYCNKNLKKETFLDFYKEIDRAFSDLQTNFKITKVTSNEYIKISISVDKTNINYYLQPIIKNENKDKNDKYFIFRNNQIQADLVVEVSEAFKFANRIANDNLKSLKKIIKFVLKDDFEFYYHLDMLFLRWFYEFMAKKIKKYLDQTTWNKKTQEFRNIDLKKIMSSTYLKKWYRKNVNFKELFTYILERLFQVNTYYFNNFNFKEDELFDSISRYSVFTNSFFSMPVDFFSAIKIFDLNNYDSQYELQSGLSEENGYSKVAFDASRNLEKRYVVTPIIRTGVTNIVGYQKALTKKSRELYEKLPNDLLKEIRSLKQREAMEALNQIAHDWLSVYKAKIVYVKPYFDAKYPLHKIENFEDLLITLMQTVDEISEEQFLVGFDN</sequence>
<keyword evidence="2" id="KW-1185">Reference proteome</keyword>
<dbReference type="OrthoDB" id="387437at2"/>
<dbReference type="KEGG" id="ssab:SSABA_v1c05670"/>
<dbReference type="EMBL" id="CP006934">
    <property type="protein sequence ID" value="AHI53971.1"/>
    <property type="molecule type" value="Genomic_DNA"/>
</dbReference>
<name>W6AAD6_9MOLU</name>
<evidence type="ECO:0000313" key="2">
    <source>
        <dbReference type="Proteomes" id="UP000019265"/>
    </source>
</evidence>
<accession>W6AAD6</accession>